<organism evidence="3 4">
    <name type="scientific">Nonomuraea recticatena</name>
    <dbReference type="NCBI Taxonomy" id="46178"/>
    <lineage>
        <taxon>Bacteria</taxon>
        <taxon>Bacillati</taxon>
        <taxon>Actinomycetota</taxon>
        <taxon>Actinomycetes</taxon>
        <taxon>Streptosporangiales</taxon>
        <taxon>Streptosporangiaceae</taxon>
        <taxon>Nonomuraea</taxon>
    </lineage>
</organism>
<evidence type="ECO:0000313" key="3">
    <source>
        <dbReference type="EMBL" id="GAA2692984.1"/>
    </source>
</evidence>
<dbReference type="InterPro" id="IPR024344">
    <property type="entry name" value="MDMPI_metal-binding"/>
</dbReference>
<dbReference type="Pfam" id="PF07398">
    <property type="entry name" value="MDMPI_C"/>
    <property type="match status" value="1"/>
</dbReference>
<dbReference type="InterPro" id="IPR017517">
    <property type="entry name" value="Maleyloyr_isom"/>
</dbReference>
<dbReference type="PANTHER" id="PTHR40758:SF1">
    <property type="entry name" value="CONSERVED PROTEIN"/>
    <property type="match status" value="1"/>
</dbReference>
<keyword evidence="3" id="KW-0413">Isomerase</keyword>
<evidence type="ECO:0000259" key="1">
    <source>
        <dbReference type="Pfam" id="PF07398"/>
    </source>
</evidence>
<feature type="domain" description="MDMPI C-terminal" evidence="1">
    <location>
        <begin position="151"/>
        <end position="232"/>
    </location>
</feature>
<evidence type="ECO:0000313" key="4">
    <source>
        <dbReference type="Proteomes" id="UP001501666"/>
    </source>
</evidence>
<dbReference type="GO" id="GO:0016853">
    <property type="term" value="F:isomerase activity"/>
    <property type="evidence" value="ECO:0007669"/>
    <property type="project" value="UniProtKB-KW"/>
</dbReference>
<feature type="domain" description="Mycothiol-dependent maleylpyruvate isomerase metal-binding" evidence="2">
    <location>
        <begin position="21"/>
        <end position="138"/>
    </location>
</feature>
<protein>
    <submittedName>
        <fullName evidence="3">Maleylpyruvate isomerase family mycothiol-dependent enzyme</fullName>
    </submittedName>
</protein>
<gene>
    <name evidence="3" type="ORF">GCM10010412_084190</name>
</gene>
<dbReference type="NCBIfam" id="TIGR03083">
    <property type="entry name" value="maleylpyruvate isomerase family mycothiol-dependent enzyme"/>
    <property type="match status" value="1"/>
</dbReference>
<dbReference type="Proteomes" id="UP001501666">
    <property type="component" value="Unassembled WGS sequence"/>
</dbReference>
<dbReference type="EMBL" id="BAAATE010000036">
    <property type="protein sequence ID" value="GAA2692984.1"/>
    <property type="molecule type" value="Genomic_DNA"/>
</dbReference>
<dbReference type="InterPro" id="IPR034660">
    <property type="entry name" value="DinB/YfiT-like"/>
</dbReference>
<comment type="caution">
    <text evidence="3">The sequence shown here is derived from an EMBL/GenBank/DDBJ whole genome shotgun (WGS) entry which is preliminary data.</text>
</comment>
<dbReference type="InterPro" id="IPR010872">
    <property type="entry name" value="MDMPI_C-term_domain"/>
</dbReference>
<evidence type="ECO:0000259" key="2">
    <source>
        <dbReference type="Pfam" id="PF11716"/>
    </source>
</evidence>
<reference evidence="3 4" key="1">
    <citation type="journal article" date="2019" name="Int. J. Syst. Evol. Microbiol.">
        <title>The Global Catalogue of Microorganisms (GCM) 10K type strain sequencing project: providing services to taxonomists for standard genome sequencing and annotation.</title>
        <authorList>
            <consortium name="The Broad Institute Genomics Platform"/>
            <consortium name="The Broad Institute Genome Sequencing Center for Infectious Disease"/>
            <person name="Wu L."/>
            <person name="Ma J."/>
        </authorList>
    </citation>
    <scope>NUCLEOTIDE SEQUENCE [LARGE SCALE GENOMIC DNA]</scope>
    <source>
        <strain evidence="3 4">JCM 6835</strain>
    </source>
</reference>
<dbReference type="PANTHER" id="PTHR40758">
    <property type="entry name" value="CONSERVED PROTEIN"/>
    <property type="match status" value="1"/>
</dbReference>
<proteinExistence type="predicted"/>
<accession>A0ABN3T5I3</accession>
<name>A0ABN3T5I3_9ACTN</name>
<dbReference type="SUPFAM" id="SSF109854">
    <property type="entry name" value="DinB/YfiT-like putative metalloenzymes"/>
    <property type="match status" value="1"/>
</dbReference>
<sequence length="244" mass="26789">MISRLSEGSVRLPGMESQDLLAHLHRELVAFRACLDVDLEAPIEHCGDWTLRDLAEHLGGSNLWAAVAVRERRGDYVAPAAPRDRDGLLRWFDHASVTLLEALDGDPAAEAWTFHPPGTVGFWRRRRCLEALVHRWDAEHALGTAGILDPELASEGVAELFDTIAPRQVIRGRTRPPECAVRLDATDTGSSWTYGPGAPVAKVSGTADHLLLMLWGRRPMTDEVLVWEGDRDAGLEVLTGPLTG</sequence>
<dbReference type="Pfam" id="PF11716">
    <property type="entry name" value="MDMPI_N"/>
    <property type="match status" value="1"/>
</dbReference>
<keyword evidence="4" id="KW-1185">Reference proteome</keyword>